<comment type="caution">
    <text evidence="2">The sequence shown here is derived from an EMBL/GenBank/DDBJ whole genome shotgun (WGS) entry which is preliminary data.</text>
</comment>
<gene>
    <name evidence="2" type="ORF">HNQ07_003488</name>
</gene>
<dbReference type="SMART" id="SM00849">
    <property type="entry name" value="Lactamase_B"/>
    <property type="match status" value="2"/>
</dbReference>
<dbReference type="SUPFAM" id="SSF56281">
    <property type="entry name" value="Metallo-hydrolase/oxidoreductase"/>
    <property type="match status" value="2"/>
</dbReference>
<reference evidence="2 3" key="1">
    <citation type="submission" date="2020-08" db="EMBL/GenBank/DDBJ databases">
        <title>Genomic Encyclopedia of Type Strains, Phase IV (KMG-IV): sequencing the most valuable type-strain genomes for metagenomic binning, comparative biology and taxonomic classification.</title>
        <authorList>
            <person name="Goeker M."/>
        </authorList>
    </citation>
    <scope>NUCLEOTIDE SEQUENCE [LARGE SCALE GENOMIC DNA]</scope>
    <source>
        <strain evidence="2 3">DSM 27521</strain>
    </source>
</reference>
<dbReference type="Pfam" id="PF00753">
    <property type="entry name" value="Lactamase_B"/>
    <property type="match status" value="2"/>
</dbReference>
<evidence type="ECO:0000313" key="3">
    <source>
        <dbReference type="Proteomes" id="UP000539473"/>
    </source>
</evidence>
<feature type="domain" description="Metallo-beta-lactamase" evidence="1">
    <location>
        <begin position="16"/>
        <end position="208"/>
    </location>
</feature>
<dbReference type="CDD" id="cd06262">
    <property type="entry name" value="metallo-hydrolase-like_MBL-fold"/>
    <property type="match status" value="2"/>
</dbReference>
<organism evidence="2 3">
    <name type="scientific">Deinococcus metalli</name>
    <dbReference type="NCBI Taxonomy" id="1141878"/>
    <lineage>
        <taxon>Bacteria</taxon>
        <taxon>Thermotogati</taxon>
        <taxon>Deinococcota</taxon>
        <taxon>Deinococci</taxon>
        <taxon>Deinococcales</taxon>
        <taxon>Deinococcaceae</taxon>
        <taxon>Deinococcus</taxon>
    </lineage>
</organism>
<dbReference type="AlphaFoldDB" id="A0A7W8KH33"/>
<dbReference type="PANTHER" id="PTHR42951:SF4">
    <property type="entry name" value="ACYL-COENZYME A THIOESTERASE MBLAC2"/>
    <property type="match status" value="1"/>
</dbReference>
<evidence type="ECO:0000313" key="2">
    <source>
        <dbReference type="EMBL" id="MBB5377987.1"/>
    </source>
</evidence>
<dbReference type="PANTHER" id="PTHR42951">
    <property type="entry name" value="METALLO-BETA-LACTAMASE DOMAIN-CONTAINING"/>
    <property type="match status" value="1"/>
</dbReference>
<proteinExistence type="predicted"/>
<sequence length="578" mass="61556">MTLLEVVPGVWRHTSTAHTYVLRAGGDAALLVNVGDGSVLDELPQVGLRAVAAVLTHSHADVAGGAARVSALGVPVYAPDSERPLLDRPQDVLAAWAGDNTYDGRPLHLGVPEAVRTLPLRDYRPLTFGDVRLTPRPAPGPSPGHSTLLCDVGGARIAFTGALLSGAGQVPRLSATMWSYNGGEGLAGSVLSLLDLHAQEPDVLLGAFGPPLERGALETTAQALLDLIRLRRHNPRLLELRARPYEELRPWLLLNRTSVAQSYVIRSAGGRAVLIDFGYDFSFGVAPTTGRDARRPWLYTLSTLFADSGVRQIDAVIPTHAHDDHVAGIGLLRDVQGAGLWAPEPLADVLARPTAYRLPCRWFEPLPPDRVLALEQPAFWEEFRITPYALPGHARHAVAVLVEGHGERVLFTGDQYADADGLGLNYTYQNDVLEGDYVAGAALIARLRPSLLLSGHWPPVVPDDAWLAQATERGEALRRAHADHQPHTSRIGLTTCTVGGTLEIAIANPAAMDFHGELAVGGHGPQPITVPAGSEVRAGFPLSGLVQTIPIVLRGPPGEPPVMTYAVPAPSGPSTSVP</sequence>
<accession>A0A7W8KH33</accession>
<dbReference type="GO" id="GO:0016787">
    <property type="term" value="F:hydrolase activity"/>
    <property type="evidence" value="ECO:0007669"/>
    <property type="project" value="UniProtKB-KW"/>
</dbReference>
<keyword evidence="2" id="KW-0378">Hydrolase</keyword>
<dbReference type="EMBL" id="JACHFK010000010">
    <property type="protein sequence ID" value="MBB5377987.1"/>
    <property type="molecule type" value="Genomic_DNA"/>
</dbReference>
<dbReference type="RefSeq" id="WP_184114038.1">
    <property type="nucleotide sequence ID" value="NZ_BNAJ01000009.1"/>
</dbReference>
<feature type="domain" description="Metallo-beta-lactamase" evidence="1">
    <location>
        <begin position="259"/>
        <end position="456"/>
    </location>
</feature>
<dbReference type="InterPro" id="IPR050855">
    <property type="entry name" value="NDM-1-like"/>
</dbReference>
<protein>
    <submittedName>
        <fullName evidence="2">Glyoxylase-like metal-dependent hydrolase (Beta-lactamase superfamily II)</fullName>
    </submittedName>
</protein>
<dbReference type="Gene3D" id="3.60.15.10">
    <property type="entry name" value="Ribonuclease Z/Hydroxyacylglutathione hydrolase-like"/>
    <property type="match status" value="2"/>
</dbReference>
<dbReference type="InterPro" id="IPR036866">
    <property type="entry name" value="RibonucZ/Hydroxyglut_hydro"/>
</dbReference>
<dbReference type="Proteomes" id="UP000539473">
    <property type="component" value="Unassembled WGS sequence"/>
</dbReference>
<name>A0A7W8KH33_9DEIO</name>
<dbReference type="InterPro" id="IPR001279">
    <property type="entry name" value="Metallo-B-lactamas"/>
</dbReference>
<evidence type="ECO:0000259" key="1">
    <source>
        <dbReference type="SMART" id="SM00849"/>
    </source>
</evidence>